<evidence type="ECO:0000256" key="15">
    <source>
        <dbReference type="ARBA" id="ARBA00023136"/>
    </source>
</evidence>
<evidence type="ECO:0000256" key="14">
    <source>
        <dbReference type="ARBA" id="ARBA00023065"/>
    </source>
</evidence>
<dbReference type="InterPro" id="IPR044880">
    <property type="entry name" value="NCX_ion-bd_dom_sf"/>
</dbReference>
<feature type="domain" description="Sodium/calcium exchanger membrane region" evidence="19">
    <location>
        <begin position="355"/>
        <end position="503"/>
    </location>
</feature>
<evidence type="ECO:0000256" key="8">
    <source>
        <dbReference type="ARBA" id="ARBA00022729"/>
    </source>
</evidence>
<dbReference type="EMBL" id="GBYB01006562">
    <property type="protein sequence ID" value="JAG76329.1"/>
    <property type="molecule type" value="Transcribed_RNA"/>
</dbReference>
<evidence type="ECO:0000256" key="18">
    <source>
        <dbReference type="SAM" id="SignalP"/>
    </source>
</evidence>
<keyword evidence="22" id="KW-1185">Reference proteome</keyword>
<keyword evidence="15 17" id="KW-0472">Membrane</keyword>
<dbReference type="GO" id="GO:0008273">
    <property type="term" value="F:calcium, potassium:sodium antiporter activity"/>
    <property type="evidence" value="ECO:0007669"/>
    <property type="project" value="TreeGrafter"/>
</dbReference>
<accession>A0A9R1TRC4</accession>
<feature type="transmembrane region" description="Helical" evidence="17">
    <location>
        <begin position="389"/>
        <end position="411"/>
    </location>
</feature>
<evidence type="ECO:0000256" key="1">
    <source>
        <dbReference type="ARBA" id="ARBA00004141"/>
    </source>
</evidence>
<keyword evidence="7 17" id="KW-0812">Transmembrane</keyword>
<keyword evidence="6" id="KW-0109">Calcium transport</keyword>
<sequence length="520" mass="58039">MTIRLHTVRIAVVVLVVLFVSIGSGESDEVRRQWKRQDSNNFNLLTLTNTSDNGTHETNCSPHSMEEFPTDLFTPAQRKNGAVLLHAFFGFYCFLLTAYVCNDYLLPALDIICAELKISADVAGATFLATASCFPELFVNVVGTFVTESDLGVGTVVGGAVFNTFATPAFGALSAAQSIPLDSWILSRDCIIYVFSVSALVMVMWDGRVKWYESLVLIILFTGYFATLFLNNKVIFCTKKIKELFRKKSQLQNENEGRSEHEDMPSGSYKPFVHGDLVIEYRKSIQHVKRKEMEEGKSCDKCTENVEEYIEPASPLHCPTGGIWSQCWFLFTWPAKVILFLTIPDTRWKKFKNWYPLTFIMCVCWIAVSTYLVSWMMTIVGDTLGISDSIMGITFLSAGGNMPELVSIVILSRQGNGNMAMSNTLGANTLDVLMCLGLPWAIKSIMSGSDIIIESGAIAYSVLSIIVCVVGFFSVTAYYKFNLNRQVGIACLIMYSLFLTFTILLESNVFWQVNQPTCKN</sequence>
<feature type="domain" description="Sodium/calcium exchanger membrane region" evidence="19">
    <location>
        <begin position="86"/>
        <end position="229"/>
    </location>
</feature>
<evidence type="ECO:0000259" key="19">
    <source>
        <dbReference type="Pfam" id="PF01699"/>
    </source>
</evidence>
<evidence type="ECO:0000256" key="6">
    <source>
        <dbReference type="ARBA" id="ARBA00022568"/>
    </source>
</evidence>
<dbReference type="AlphaFoldDB" id="A0A0C9RHY4"/>
<evidence type="ECO:0000256" key="17">
    <source>
        <dbReference type="SAM" id="Phobius"/>
    </source>
</evidence>
<organism evidence="20">
    <name type="scientific">Fopius arisanus</name>
    <dbReference type="NCBI Taxonomy" id="64838"/>
    <lineage>
        <taxon>Eukaryota</taxon>
        <taxon>Metazoa</taxon>
        <taxon>Ecdysozoa</taxon>
        <taxon>Arthropoda</taxon>
        <taxon>Hexapoda</taxon>
        <taxon>Insecta</taxon>
        <taxon>Pterygota</taxon>
        <taxon>Neoptera</taxon>
        <taxon>Endopterygota</taxon>
        <taxon>Hymenoptera</taxon>
        <taxon>Apocrita</taxon>
        <taxon>Ichneumonoidea</taxon>
        <taxon>Braconidae</taxon>
        <taxon>Opiinae</taxon>
        <taxon>Fopius</taxon>
    </lineage>
</organism>
<keyword evidence="9" id="KW-0106">Calcium</keyword>
<dbReference type="GO" id="GO:0005886">
    <property type="term" value="C:plasma membrane"/>
    <property type="evidence" value="ECO:0007669"/>
    <property type="project" value="TreeGrafter"/>
</dbReference>
<accession>A0A0C9RHY4</accession>
<keyword evidence="10" id="KW-0769">Symport</keyword>
<name>A0A0C9RHY4_9HYME</name>
<dbReference type="Proteomes" id="UP000694866">
    <property type="component" value="Unplaced"/>
</dbReference>
<dbReference type="FunFam" id="1.20.1420.30:FF:000009">
    <property type="entry name" value="sodium/potassium/calcium exchanger 5 isoform X2"/>
    <property type="match status" value="1"/>
</dbReference>
<evidence type="ECO:0000313" key="20">
    <source>
        <dbReference type="EMBL" id="JAG76328.1"/>
    </source>
</evidence>
<proteinExistence type="inferred from homology"/>
<evidence type="ECO:0000256" key="7">
    <source>
        <dbReference type="ARBA" id="ARBA00022692"/>
    </source>
</evidence>
<dbReference type="InterPro" id="IPR004481">
    <property type="entry name" value="K/Na/Ca-exchanger"/>
</dbReference>
<feature type="transmembrane region" description="Helical" evidence="17">
    <location>
        <begin position="486"/>
        <end position="505"/>
    </location>
</feature>
<feature type="transmembrane region" description="Helical" evidence="17">
    <location>
        <begin position="457"/>
        <end position="479"/>
    </location>
</feature>
<evidence type="ECO:0000256" key="12">
    <source>
        <dbReference type="ARBA" id="ARBA00022989"/>
    </source>
</evidence>
<evidence type="ECO:0000256" key="9">
    <source>
        <dbReference type="ARBA" id="ARBA00022837"/>
    </source>
</evidence>
<feature type="transmembrane region" description="Helical" evidence="17">
    <location>
        <begin position="151"/>
        <end position="173"/>
    </location>
</feature>
<evidence type="ECO:0000256" key="10">
    <source>
        <dbReference type="ARBA" id="ARBA00022847"/>
    </source>
</evidence>
<feature type="transmembrane region" description="Helical" evidence="17">
    <location>
        <begin position="423"/>
        <end position="442"/>
    </location>
</feature>
<evidence type="ECO:0000256" key="3">
    <source>
        <dbReference type="ARBA" id="ARBA00022448"/>
    </source>
</evidence>
<dbReference type="EMBL" id="GBYB01006561">
    <property type="protein sequence ID" value="JAG76328.1"/>
    <property type="molecule type" value="Transcribed_RNA"/>
</dbReference>
<keyword evidence="5" id="KW-0633">Potassium transport</keyword>
<evidence type="ECO:0000256" key="16">
    <source>
        <dbReference type="ARBA" id="ARBA00023201"/>
    </source>
</evidence>
<dbReference type="GO" id="GO:0006874">
    <property type="term" value="P:intracellular calcium ion homeostasis"/>
    <property type="evidence" value="ECO:0007669"/>
    <property type="project" value="TreeGrafter"/>
</dbReference>
<reference evidence="20" key="1">
    <citation type="submission" date="2015-01" db="EMBL/GenBank/DDBJ databases">
        <title>Transcriptome Assembly of Fopius arisanus.</title>
        <authorList>
            <person name="Geib S."/>
        </authorList>
    </citation>
    <scope>NUCLEOTIDE SEQUENCE</scope>
</reference>
<dbReference type="Pfam" id="PF01699">
    <property type="entry name" value="Na_Ca_ex"/>
    <property type="match status" value="2"/>
</dbReference>
<dbReference type="KEGG" id="fas:105273254"/>
<protein>
    <submittedName>
        <fullName evidence="20">Slc24a5_0 protein</fullName>
    </submittedName>
    <submittedName>
        <fullName evidence="21">Slc24a5_1 protein</fullName>
    </submittedName>
    <submittedName>
        <fullName evidence="23">Sodium/potassium/calcium exchanger 4-like</fullName>
    </submittedName>
</protein>
<evidence type="ECO:0000313" key="23">
    <source>
        <dbReference type="RefSeq" id="XP_011313875.1"/>
    </source>
</evidence>
<dbReference type="PANTHER" id="PTHR10846">
    <property type="entry name" value="SODIUM/POTASSIUM/CALCIUM EXCHANGER"/>
    <property type="match status" value="1"/>
</dbReference>
<dbReference type="PANTHER" id="PTHR10846:SF2">
    <property type="entry name" value="RE48874P"/>
    <property type="match status" value="1"/>
</dbReference>
<feature type="transmembrane region" description="Helical" evidence="17">
    <location>
        <begin position="211"/>
        <end position="230"/>
    </location>
</feature>
<evidence type="ECO:0000313" key="21">
    <source>
        <dbReference type="EMBL" id="JAG76329.1"/>
    </source>
</evidence>
<feature type="chain" id="PRO_5007394423" evidence="18">
    <location>
        <begin position="28"/>
        <end position="520"/>
    </location>
</feature>
<dbReference type="GO" id="GO:0005262">
    <property type="term" value="F:calcium channel activity"/>
    <property type="evidence" value="ECO:0007669"/>
    <property type="project" value="TreeGrafter"/>
</dbReference>
<comment type="subcellular location">
    <subcellularLocation>
        <location evidence="1">Membrane</location>
        <topology evidence="1">Multi-pass membrane protein</topology>
    </subcellularLocation>
</comment>
<keyword evidence="11" id="KW-0630">Potassium</keyword>
<dbReference type="GeneID" id="105273254"/>
<reference evidence="23" key="2">
    <citation type="submission" date="2025-04" db="UniProtKB">
        <authorList>
            <consortium name="RefSeq"/>
        </authorList>
    </citation>
    <scope>IDENTIFICATION</scope>
    <source>
        <strain evidence="23">USDA-PBARC FA_bdor</strain>
        <tissue evidence="23">Whole organism</tissue>
    </source>
</reference>
<keyword evidence="14" id="KW-0406">Ion transport</keyword>
<evidence type="ECO:0000256" key="2">
    <source>
        <dbReference type="ARBA" id="ARBA00005364"/>
    </source>
</evidence>
<keyword evidence="12 17" id="KW-1133">Transmembrane helix</keyword>
<keyword evidence="4" id="KW-0050">Antiport</keyword>
<dbReference type="InterPro" id="IPR004837">
    <property type="entry name" value="NaCa_Exmemb"/>
</dbReference>
<evidence type="ECO:0000256" key="13">
    <source>
        <dbReference type="ARBA" id="ARBA00023053"/>
    </source>
</evidence>
<evidence type="ECO:0000256" key="5">
    <source>
        <dbReference type="ARBA" id="ARBA00022538"/>
    </source>
</evidence>
<keyword evidence="16" id="KW-0739">Sodium transport</keyword>
<gene>
    <name evidence="20" type="primary">slc24a5_0</name>
    <name evidence="23" type="synonym">LOC105273254</name>
    <name evidence="21" type="synonym">slc24a5_1</name>
    <name evidence="21" type="ORF">g.31762</name>
    <name evidence="20" type="ORF">g.31768</name>
</gene>
<dbReference type="GO" id="GO:0015293">
    <property type="term" value="F:symporter activity"/>
    <property type="evidence" value="ECO:0007669"/>
    <property type="project" value="UniProtKB-KW"/>
</dbReference>
<evidence type="ECO:0000256" key="4">
    <source>
        <dbReference type="ARBA" id="ARBA00022449"/>
    </source>
</evidence>
<comment type="similarity">
    <text evidence="2">Belongs to the Ca(2+):cation antiporter (CaCA) (TC 2.A.19) family. SLC24A subfamily.</text>
</comment>
<keyword evidence="8 18" id="KW-0732">Signal</keyword>
<evidence type="ECO:0000313" key="22">
    <source>
        <dbReference type="Proteomes" id="UP000694866"/>
    </source>
</evidence>
<dbReference type="RefSeq" id="XP_011313875.1">
    <property type="nucleotide sequence ID" value="XM_011315573.1"/>
</dbReference>
<keyword evidence="3" id="KW-0813">Transport</keyword>
<dbReference type="NCBIfam" id="TIGR00367">
    <property type="entry name" value="calcium/sodium antiporter"/>
    <property type="match status" value="1"/>
</dbReference>
<feature type="transmembrane region" description="Helical" evidence="17">
    <location>
        <begin position="83"/>
        <end position="106"/>
    </location>
</feature>
<keyword evidence="13" id="KW-0915">Sodium</keyword>
<dbReference type="OrthoDB" id="2127281at2759"/>
<dbReference type="Gene3D" id="1.20.1420.30">
    <property type="entry name" value="NCX, central ion-binding region"/>
    <property type="match status" value="2"/>
</dbReference>
<evidence type="ECO:0000256" key="11">
    <source>
        <dbReference type="ARBA" id="ARBA00022958"/>
    </source>
</evidence>
<feature type="transmembrane region" description="Helical" evidence="17">
    <location>
        <begin position="185"/>
        <end position="205"/>
    </location>
</feature>
<feature type="signal peptide" evidence="18">
    <location>
        <begin position="1"/>
        <end position="27"/>
    </location>
</feature>
<feature type="transmembrane region" description="Helical" evidence="17">
    <location>
        <begin position="354"/>
        <end position="377"/>
    </location>
</feature>